<reference evidence="3 4" key="1">
    <citation type="submission" date="2019-02" db="EMBL/GenBank/DDBJ databases">
        <title>Deep-cultivation of Planctomycetes and their phenomic and genomic characterization uncovers novel biology.</title>
        <authorList>
            <person name="Wiegand S."/>
            <person name="Jogler M."/>
            <person name="Boedeker C."/>
            <person name="Pinto D."/>
            <person name="Vollmers J."/>
            <person name="Rivas-Marin E."/>
            <person name="Kohn T."/>
            <person name="Peeters S.H."/>
            <person name="Heuer A."/>
            <person name="Rast P."/>
            <person name="Oberbeckmann S."/>
            <person name="Bunk B."/>
            <person name="Jeske O."/>
            <person name="Meyerdierks A."/>
            <person name="Storesund J.E."/>
            <person name="Kallscheuer N."/>
            <person name="Luecker S."/>
            <person name="Lage O.M."/>
            <person name="Pohl T."/>
            <person name="Merkel B.J."/>
            <person name="Hornburger P."/>
            <person name="Mueller R.-W."/>
            <person name="Bruemmer F."/>
            <person name="Labrenz M."/>
            <person name="Spormann A.M."/>
            <person name="Op den Camp H."/>
            <person name="Overmann J."/>
            <person name="Amann R."/>
            <person name="Jetten M.S.M."/>
            <person name="Mascher T."/>
            <person name="Medema M.H."/>
            <person name="Devos D.P."/>
            <person name="Kaster A.-K."/>
            <person name="Ovreas L."/>
            <person name="Rohde M."/>
            <person name="Galperin M.Y."/>
            <person name="Jogler C."/>
        </authorList>
    </citation>
    <scope>NUCLEOTIDE SEQUENCE [LARGE SCALE GENOMIC DNA]</scope>
    <source>
        <strain evidence="3 4">Mal4</strain>
    </source>
</reference>
<proteinExistence type="predicted"/>
<accession>A0A517ZDY0</accession>
<dbReference type="RefSeq" id="WP_145371954.1">
    <property type="nucleotide sequence ID" value="NZ_CP036275.1"/>
</dbReference>
<dbReference type="InterPro" id="IPR002881">
    <property type="entry name" value="DUF58"/>
</dbReference>
<sequence length="411" mass="45627">MTVRSLSLMRTLRHWWGFKLTPLGRYLVLSTLLAGLGTVTVEIPIYMICCLLLAMIGTAEMIGLCLRTRVDVSGQLPEKMNAGDSITTMLQVRNRSRRPAYDIMAALPGLPADVTHEDADVYVPHIPGRGAATLPVTLRATQRGFLRIPELRVHSTFPFNLMRVQYGQLSPHSVTVLPTYHLLDHLDLPVTHRYQPGGLSVSAGTGHSPEYIGNREYVPGEPASRLDFRAWARLGKPIVREYMEEYFCRIAVILDTFVPRRRARNPQGFPDLEAAVSLTAAVSDSLRQGDYVIDVFAAGPELYVFRTSGGTTHFDAVLEILACLEPCRSDPFDEVGPVVSEELEAMSTAICIFLDWDEPRRRLCETIREAGCSLKVIIVRDGPTTLAGNADTAEVQQISPEDIRAGRIRQL</sequence>
<organism evidence="3 4">
    <name type="scientific">Maioricimonas rarisocia</name>
    <dbReference type="NCBI Taxonomy" id="2528026"/>
    <lineage>
        <taxon>Bacteria</taxon>
        <taxon>Pseudomonadati</taxon>
        <taxon>Planctomycetota</taxon>
        <taxon>Planctomycetia</taxon>
        <taxon>Planctomycetales</taxon>
        <taxon>Planctomycetaceae</taxon>
        <taxon>Maioricimonas</taxon>
    </lineage>
</organism>
<dbReference type="Proteomes" id="UP000320496">
    <property type="component" value="Chromosome"/>
</dbReference>
<dbReference type="OrthoDB" id="9812729at2"/>
<keyword evidence="1" id="KW-0812">Transmembrane</keyword>
<evidence type="ECO:0000259" key="2">
    <source>
        <dbReference type="Pfam" id="PF01882"/>
    </source>
</evidence>
<dbReference type="EMBL" id="CP036275">
    <property type="protein sequence ID" value="QDU40683.1"/>
    <property type="molecule type" value="Genomic_DNA"/>
</dbReference>
<evidence type="ECO:0000313" key="3">
    <source>
        <dbReference type="EMBL" id="QDU40683.1"/>
    </source>
</evidence>
<name>A0A517ZDY0_9PLAN</name>
<evidence type="ECO:0000313" key="4">
    <source>
        <dbReference type="Proteomes" id="UP000320496"/>
    </source>
</evidence>
<dbReference type="Pfam" id="PF01882">
    <property type="entry name" value="DUF58"/>
    <property type="match status" value="1"/>
</dbReference>
<keyword evidence="1" id="KW-0472">Membrane</keyword>
<dbReference type="PANTHER" id="PTHR34351:SF1">
    <property type="entry name" value="SLR1927 PROTEIN"/>
    <property type="match status" value="1"/>
</dbReference>
<dbReference type="AlphaFoldDB" id="A0A517ZDY0"/>
<feature type="transmembrane region" description="Helical" evidence="1">
    <location>
        <begin position="20"/>
        <end position="39"/>
    </location>
</feature>
<dbReference type="PANTHER" id="PTHR34351">
    <property type="entry name" value="SLR1927 PROTEIN-RELATED"/>
    <property type="match status" value="1"/>
</dbReference>
<keyword evidence="1" id="KW-1133">Transmembrane helix</keyword>
<feature type="domain" description="DUF58" evidence="2">
    <location>
        <begin position="215"/>
        <end position="328"/>
    </location>
</feature>
<gene>
    <name evidence="3" type="ORF">Mal4_50410</name>
</gene>
<dbReference type="KEGG" id="mri:Mal4_50410"/>
<protein>
    <recommendedName>
        <fullName evidence="2">DUF58 domain-containing protein</fullName>
    </recommendedName>
</protein>
<keyword evidence="4" id="KW-1185">Reference proteome</keyword>
<evidence type="ECO:0000256" key="1">
    <source>
        <dbReference type="SAM" id="Phobius"/>
    </source>
</evidence>